<dbReference type="Pfam" id="PF22891">
    <property type="entry name" value="KH_PNO1_2nd"/>
    <property type="match status" value="1"/>
</dbReference>
<organism evidence="4 5">
    <name type="scientific">Nitrosotalea devaniterrae</name>
    <dbReference type="NCBI Taxonomy" id="1078905"/>
    <lineage>
        <taxon>Archaea</taxon>
        <taxon>Nitrososphaerota</taxon>
        <taxon>Nitrososphaeria</taxon>
        <taxon>Nitrosotaleales</taxon>
        <taxon>Nitrosotaleaceae</taxon>
        <taxon>Nitrosotalea</taxon>
    </lineage>
</organism>
<dbReference type="Proteomes" id="UP000196239">
    <property type="component" value="Chromosome 1"/>
</dbReference>
<reference evidence="5" key="1">
    <citation type="submission" date="2015-10" db="EMBL/GenBank/DDBJ databases">
        <authorList>
            <person name="Lehtovirta-Morley L.E."/>
            <person name="Vieille C."/>
        </authorList>
    </citation>
    <scope>NUCLEOTIDE SEQUENCE [LARGE SCALE GENOMIC DNA]</scope>
</reference>
<dbReference type="PANTHER" id="PTHR12826:SF13">
    <property type="entry name" value="RNA-BINDING PROTEIN PNO1"/>
    <property type="match status" value="1"/>
</dbReference>
<sequence length="190" mass="20761">MIFEKIILIPVDRVGVLIGKSGKIKAKIEKICSVSLSIDGQTGETVIKGVGDVENIMPFKAEEIVMAIGRGFSAENALRLVQEETSLHIMDLRQFVGRSSAQIERIKSRIIGEGGRVRKNIEDLSGAKVSVYGRTVAIIGDGTQLKSAVNAITSISSGSTHGKVYNDLQESRRRQKLERLQLWEGGNILE</sequence>
<dbReference type="AlphaFoldDB" id="A0A128A528"/>
<dbReference type="GO" id="GO:0003723">
    <property type="term" value="F:RNA binding"/>
    <property type="evidence" value="ECO:0007669"/>
    <property type="project" value="UniProtKB-UniRule"/>
</dbReference>
<dbReference type="NCBIfam" id="TIGR03665">
    <property type="entry name" value="arCOG04150"/>
    <property type="match status" value="1"/>
</dbReference>
<dbReference type="EMBL" id="LN890280">
    <property type="protein sequence ID" value="CUR52459.1"/>
    <property type="molecule type" value="Genomic_DNA"/>
</dbReference>
<evidence type="ECO:0000256" key="1">
    <source>
        <dbReference type="ARBA" id="ARBA00022884"/>
    </source>
</evidence>
<dbReference type="InterPro" id="IPR055211">
    <property type="entry name" value="KH_PNO1_2nd"/>
</dbReference>
<dbReference type="InterPro" id="IPR004087">
    <property type="entry name" value="KH_dom"/>
</dbReference>
<evidence type="ECO:0000259" key="3">
    <source>
        <dbReference type="SMART" id="SM00322"/>
    </source>
</evidence>
<evidence type="ECO:0000313" key="5">
    <source>
        <dbReference type="Proteomes" id="UP000196239"/>
    </source>
</evidence>
<keyword evidence="5" id="KW-1185">Reference proteome</keyword>
<evidence type="ECO:0000313" key="4">
    <source>
        <dbReference type="EMBL" id="CUR52459.1"/>
    </source>
</evidence>
<gene>
    <name evidence="4" type="ORF">NDEV_1697</name>
</gene>
<dbReference type="SUPFAM" id="SSF54791">
    <property type="entry name" value="Eukaryotic type KH-domain (KH-domain type I)"/>
    <property type="match status" value="2"/>
</dbReference>
<dbReference type="InterPro" id="IPR019964">
    <property type="entry name" value="KH_domain_protein_archaea"/>
</dbReference>
<feature type="domain" description="K Homology" evidence="3">
    <location>
        <begin position="98"/>
        <end position="157"/>
    </location>
</feature>
<dbReference type="KEGG" id="ndv:NDEV_1697"/>
<name>A0A128A528_9ARCH</name>
<dbReference type="InterPro" id="IPR036612">
    <property type="entry name" value="KH_dom_type_1_sf"/>
</dbReference>
<feature type="domain" description="K Homology" evidence="3">
    <location>
        <begin position="1"/>
        <end position="86"/>
    </location>
</feature>
<dbReference type="PANTHER" id="PTHR12826">
    <property type="entry name" value="RIBONUCLEASE Y"/>
    <property type="match status" value="1"/>
</dbReference>
<accession>A0A128A528</accession>
<evidence type="ECO:0000256" key="2">
    <source>
        <dbReference type="PROSITE-ProRule" id="PRU00117"/>
    </source>
</evidence>
<dbReference type="SMART" id="SM00322">
    <property type="entry name" value="KH"/>
    <property type="match status" value="2"/>
</dbReference>
<keyword evidence="1 2" id="KW-0694">RNA-binding</keyword>
<dbReference type="Gene3D" id="3.30.1370.10">
    <property type="entry name" value="K Homology domain, type 1"/>
    <property type="match status" value="2"/>
</dbReference>
<dbReference type="PROSITE" id="PS50084">
    <property type="entry name" value="KH_TYPE_1"/>
    <property type="match status" value="1"/>
</dbReference>
<proteinExistence type="predicted"/>
<protein>
    <submittedName>
        <fullName evidence="4">KH domain protein</fullName>
    </submittedName>
</protein>